<dbReference type="InterPro" id="IPR035923">
    <property type="entry name" value="TT1751-like_sf"/>
</dbReference>
<feature type="region of interest" description="Disordered" evidence="1">
    <location>
        <begin position="26"/>
        <end position="50"/>
    </location>
</feature>
<sequence>MLAGAHRLRGPVRMACAVGVRLLHTADGPTRPRRNGPVLPLPAASENGHRASDQLFSTMREISDMSEPRSTSYEVTRLHVPLPGSFEDAVRHYESLVPPLDTTALQGLVGSRAPWGQFLDQAERNAPHGFMIFWRNAGTSLMSLAGENTSFVMYLMGNHTIAQRMFHHDASVMLHAPLRTEIYQGSDGPLFVIDKPSSHFNSYRHPEISRVGAELDQKVADLLDRMGAPVPAGLR</sequence>
<proteinExistence type="predicted"/>
<protein>
    <recommendedName>
        <fullName evidence="4">DUF302 domain-containing protein</fullName>
    </recommendedName>
</protein>
<reference evidence="2" key="2">
    <citation type="submission" date="2020-09" db="EMBL/GenBank/DDBJ databases">
        <authorList>
            <person name="Sun Q."/>
            <person name="Ohkuma M."/>
        </authorList>
    </citation>
    <scope>NUCLEOTIDE SEQUENCE</scope>
    <source>
        <strain evidence="2">JCM 5069</strain>
    </source>
</reference>
<evidence type="ECO:0008006" key="4">
    <source>
        <dbReference type="Google" id="ProtNLM"/>
    </source>
</evidence>
<comment type="caution">
    <text evidence="2">The sequence shown here is derived from an EMBL/GenBank/DDBJ whole genome shotgun (WGS) entry which is preliminary data.</text>
</comment>
<evidence type="ECO:0000313" key="3">
    <source>
        <dbReference type="Proteomes" id="UP000603708"/>
    </source>
</evidence>
<keyword evidence="3" id="KW-1185">Reference proteome</keyword>
<dbReference type="Gene3D" id="3.30.310.70">
    <property type="entry name" value="TT1751-like domain"/>
    <property type="match status" value="1"/>
</dbReference>
<gene>
    <name evidence="2" type="ORF">GCM10018793_61510</name>
</gene>
<accession>A0A919GNC5</accession>
<organism evidence="2 3">
    <name type="scientific">Streptomyces sulfonofaciens</name>
    <dbReference type="NCBI Taxonomy" id="68272"/>
    <lineage>
        <taxon>Bacteria</taxon>
        <taxon>Bacillati</taxon>
        <taxon>Actinomycetota</taxon>
        <taxon>Actinomycetes</taxon>
        <taxon>Kitasatosporales</taxon>
        <taxon>Streptomycetaceae</taxon>
        <taxon>Streptomyces</taxon>
    </lineage>
</organism>
<dbReference type="Proteomes" id="UP000603708">
    <property type="component" value="Unassembled WGS sequence"/>
</dbReference>
<evidence type="ECO:0000313" key="2">
    <source>
        <dbReference type="EMBL" id="GHH87091.1"/>
    </source>
</evidence>
<dbReference type="AlphaFoldDB" id="A0A919GNC5"/>
<reference evidence="2" key="1">
    <citation type="journal article" date="2014" name="Int. J. Syst. Evol. Microbiol.">
        <title>Complete genome sequence of Corynebacterium casei LMG S-19264T (=DSM 44701T), isolated from a smear-ripened cheese.</title>
        <authorList>
            <consortium name="US DOE Joint Genome Institute (JGI-PGF)"/>
            <person name="Walter F."/>
            <person name="Albersmeier A."/>
            <person name="Kalinowski J."/>
            <person name="Ruckert C."/>
        </authorList>
    </citation>
    <scope>NUCLEOTIDE SEQUENCE</scope>
    <source>
        <strain evidence="2">JCM 5069</strain>
    </source>
</reference>
<dbReference type="SUPFAM" id="SSF103247">
    <property type="entry name" value="TT1751-like"/>
    <property type="match status" value="1"/>
</dbReference>
<evidence type="ECO:0000256" key="1">
    <source>
        <dbReference type="SAM" id="MobiDB-lite"/>
    </source>
</evidence>
<name>A0A919GNC5_9ACTN</name>
<dbReference type="EMBL" id="BNCD01000025">
    <property type="protein sequence ID" value="GHH87091.1"/>
    <property type="molecule type" value="Genomic_DNA"/>
</dbReference>